<reference evidence="6 7" key="1">
    <citation type="journal article" date="2009" name="Stand. Genomic Sci.">
        <title>Complete genome sequence of Catenulispora acidiphila type strain (ID 139908).</title>
        <authorList>
            <person name="Copeland A."/>
            <person name="Lapidus A."/>
            <person name="Glavina Del Rio T."/>
            <person name="Nolan M."/>
            <person name="Lucas S."/>
            <person name="Chen F."/>
            <person name="Tice H."/>
            <person name="Cheng J.F."/>
            <person name="Bruce D."/>
            <person name="Goodwin L."/>
            <person name="Pitluck S."/>
            <person name="Mikhailova N."/>
            <person name="Pati A."/>
            <person name="Ivanova N."/>
            <person name="Mavromatis K."/>
            <person name="Chen A."/>
            <person name="Palaniappan K."/>
            <person name="Chain P."/>
            <person name="Land M."/>
            <person name="Hauser L."/>
            <person name="Chang Y.J."/>
            <person name="Jeffries C.D."/>
            <person name="Chertkov O."/>
            <person name="Brettin T."/>
            <person name="Detter J.C."/>
            <person name="Han C."/>
            <person name="Ali Z."/>
            <person name="Tindall B.J."/>
            <person name="Goker M."/>
            <person name="Bristow J."/>
            <person name="Eisen J.A."/>
            <person name="Markowitz V."/>
            <person name="Hugenholtz P."/>
            <person name="Kyrpides N.C."/>
            <person name="Klenk H.P."/>
        </authorList>
    </citation>
    <scope>NUCLEOTIDE SEQUENCE [LARGE SCALE GENOMIC DNA]</scope>
    <source>
        <strain evidence="7">DSM 44928 / JCM 14897 / NBRC 102108 / NRRL B-24433 / ID139908</strain>
    </source>
</reference>
<dbReference type="InterPro" id="IPR036220">
    <property type="entry name" value="UDP-Glc/GDP-Man_DH_C_sf"/>
</dbReference>
<dbReference type="STRING" id="479433.Caci_8169"/>
<dbReference type="InParanoid" id="C7QIU2"/>
<dbReference type="PANTHER" id="PTHR43491">
    <property type="entry name" value="UDP-N-ACETYL-D-MANNOSAMINE DEHYDROGENASE"/>
    <property type="match status" value="1"/>
</dbReference>
<protein>
    <submittedName>
        <fullName evidence="6">Nucleotide sugar dehydrogenase</fullName>
    </submittedName>
</protein>
<evidence type="ECO:0000313" key="6">
    <source>
        <dbReference type="EMBL" id="ACU76992.1"/>
    </source>
</evidence>
<evidence type="ECO:0000259" key="5">
    <source>
        <dbReference type="SMART" id="SM00984"/>
    </source>
</evidence>
<dbReference type="KEGG" id="cai:Caci_8169"/>
<dbReference type="InterPro" id="IPR008927">
    <property type="entry name" value="6-PGluconate_DH-like_C_sf"/>
</dbReference>
<dbReference type="GO" id="GO:0016616">
    <property type="term" value="F:oxidoreductase activity, acting on the CH-OH group of donors, NAD or NADP as acceptor"/>
    <property type="evidence" value="ECO:0007669"/>
    <property type="project" value="InterPro"/>
</dbReference>
<dbReference type="PIRSF" id="PIRSF000124">
    <property type="entry name" value="UDPglc_GDPman_dh"/>
    <property type="match status" value="1"/>
</dbReference>
<dbReference type="PANTHER" id="PTHR43491:SF2">
    <property type="entry name" value="UDP-N-ACETYL-D-MANNOSAMINE DEHYDROGENASE"/>
    <property type="match status" value="1"/>
</dbReference>
<dbReference type="Pfam" id="PF03720">
    <property type="entry name" value="UDPG_MGDP_dh_C"/>
    <property type="match status" value="1"/>
</dbReference>
<dbReference type="SUPFAM" id="SSF48179">
    <property type="entry name" value="6-phosphogluconate dehydrogenase C-terminal domain-like"/>
    <property type="match status" value="1"/>
</dbReference>
<dbReference type="SUPFAM" id="SSF52413">
    <property type="entry name" value="UDP-glucose/GDP-mannose dehydrogenase C-terminal domain"/>
    <property type="match status" value="1"/>
</dbReference>
<comment type="similarity">
    <text evidence="1 4">Belongs to the UDP-glucose/GDP-mannose dehydrogenase family.</text>
</comment>
<keyword evidence="3" id="KW-0520">NAD</keyword>
<evidence type="ECO:0000256" key="3">
    <source>
        <dbReference type="ARBA" id="ARBA00023027"/>
    </source>
</evidence>
<dbReference type="NCBIfam" id="TIGR03026">
    <property type="entry name" value="NDP-sugDHase"/>
    <property type="match status" value="1"/>
</dbReference>
<dbReference type="InterPro" id="IPR017476">
    <property type="entry name" value="UDP-Glc/GDP-Man"/>
</dbReference>
<dbReference type="OrthoDB" id="5193947at2"/>
<sequence length="403" mass="43521">MDETTRHGFAHDVVVIGGGGHVGLPLAIALADRGSSVVVYDISAEAVAAVNEARLPFEEPGAGPVIAAVVADGRLRASTDPAVVAGCEHVIVVIGTPVDEHLNPDQTAIPRALETCAPHFRDGQLLMLRSTVYPGVTALVERMIARLGVDVDVAFCPERIAEGRAMTELFELPQIVSGRTERAQRRAEALFRRLTDKIVHLSPEEAELAKLFTNTWRYIKFAAVNQFYIMANDRGLDFERIRAGLAQDYPRAADMPGAGFAAGPCLFKDAMQLAAFHNNNFTLGYAAMTTNEGLPLYVADRLDAQYDLANMTVGILGMAFKGGSDDTRSSLSYKLKRILRFKAAEVLCTDPLVTTDPSLVGLDEVLEKADLLIVGAPHPEYRGLKASVPVADIWNVLGEGVRV</sequence>
<dbReference type="Pfam" id="PF00984">
    <property type="entry name" value="UDPG_MGDP_dh"/>
    <property type="match status" value="1"/>
</dbReference>
<organism evidence="6 7">
    <name type="scientific">Catenulispora acidiphila (strain DSM 44928 / JCM 14897 / NBRC 102108 / NRRL B-24433 / ID139908)</name>
    <dbReference type="NCBI Taxonomy" id="479433"/>
    <lineage>
        <taxon>Bacteria</taxon>
        <taxon>Bacillati</taxon>
        <taxon>Actinomycetota</taxon>
        <taxon>Actinomycetes</taxon>
        <taxon>Catenulisporales</taxon>
        <taxon>Catenulisporaceae</taxon>
        <taxon>Catenulispora</taxon>
    </lineage>
</organism>
<evidence type="ECO:0000256" key="4">
    <source>
        <dbReference type="PIRNR" id="PIRNR000124"/>
    </source>
</evidence>
<accession>C7QIU2</accession>
<keyword evidence="7" id="KW-1185">Reference proteome</keyword>
<dbReference type="Gene3D" id="3.40.50.720">
    <property type="entry name" value="NAD(P)-binding Rossmann-like Domain"/>
    <property type="match status" value="2"/>
</dbReference>
<dbReference type="GO" id="GO:0016628">
    <property type="term" value="F:oxidoreductase activity, acting on the CH-CH group of donors, NAD or NADP as acceptor"/>
    <property type="evidence" value="ECO:0007669"/>
    <property type="project" value="InterPro"/>
</dbReference>
<dbReference type="RefSeq" id="WP_015796717.1">
    <property type="nucleotide sequence ID" value="NC_013131.1"/>
</dbReference>
<dbReference type="InterPro" id="IPR036291">
    <property type="entry name" value="NAD(P)-bd_dom_sf"/>
</dbReference>
<dbReference type="SMART" id="SM00984">
    <property type="entry name" value="UDPG_MGDP_dh_C"/>
    <property type="match status" value="1"/>
</dbReference>
<dbReference type="Pfam" id="PF03721">
    <property type="entry name" value="UDPG_MGDP_dh_N"/>
    <property type="match status" value="1"/>
</dbReference>
<dbReference type="InterPro" id="IPR028359">
    <property type="entry name" value="UDP_ManNAc/GlcNAc_DH"/>
</dbReference>
<dbReference type="InterPro" id="IPR014026">
    <property type="entry name" value="UDP-Glc/GDP-Man_DH_dimer"/>
</dbReference>
<feature type="domain" description="UDP-glucose/GDP-mannose dehydrogenase C-terminal" evidence="5">
    <location>
        <begin position="314"/>
        <end position="399"/>
    </location>
</feature>
<dbReference type="EMBL" id="CP001700">
    <property type="protein sequence ID" value="ACU76992.1"/>
    <property type="molecule type" value="Genomic_DNA"/>
</dbReference>
<dbReference type="eggNOG" id="COG0677">
    <property type="taxonomic scope" value="Bacteria"/>
</dbReference>
<evidence type="ECO:0000256" key="1">
    <source>
        <dbReference type="ARBA" id="ARBA00006601"/>
    </source>
</evidence>
<proteinExistence type="inferred from homology"/>
<keyword evidence="2" id="KW-0560">Oxidoreductase</keyword>
<gene>
    <name evidence="6" type="ordered locus">Caci_8169</name>
</gene>
<name>C7QIU2_CATAD</name>
<dbReference type="PIRSF" id="PIRSF500136">
    <property type="entry name" value="UDP_ManNAc_DH"/>
    <property type="match status" value="1"/>
</dbReference>
<dbReference type="SUPFAM" id="SSF51735">
    <property type="entry name" value="NAD(P)-binding Rossmann-fold domains"/>
    <property type="match status" value="1"/>
</dbReference>
<dbReference type="HOGENOM" id="CLU_023810_3_2_11"/>
<dbReference type="InterPro" id="IPR014027">
    <property type="entry name" value="UDP-Glc/GDP-Man_DH_C"/>
</dbReference>
<evidence type="ECO:0000256" key="2">
    <source>
        <dbReference type="ARBA" id="ARBA00023002"/>
    </source>
</evidence>
<dbReference type="AlphaFoldDB" id="C7QIU2"/>
<dbReference type="Proteomes" id="UP000000851">
    <property type="component" value="Chromosome"/>
</dbReference>
<dbReference type="GO" id="GO:0051287">
    <property type="term" value="F:NAD binding"/>
    <property type="evidence" value="ECO:0007669"/>
    <property type="project" value="InterPro"/>
</dbReference>
<dbReference type="InterPro" id="IPR001732">
    <property type="entry name" value="UDP-Glc/GDP-Man_DH_N"/>
</dbReference>
<dbReference type="GO" id="GO:0000271">
    <property type="term" value="P:polysaccharide biosynthetic process"/>
    <property type="evidence" value="ECO:0007669"/>
    <property type="project" value="InterPro"/>
</dbReference>
<evidence type="ECO:0000313" key="7">
    <source>
        <dbReference type="Proteomes" id="UP000000851"/>
    </source>
</evidence>